<proteinExistence type="predicted"/>
<dbReference type="Proteomes" id="UP000570493">
    <property type="component" value="Unassembled WGS sequence"/>
</dbReference>
<dbReference type="InterPro" id="IPR031593">
    <property type="entry name" value="Porin_7"/>
</dbReference>
<dbReference type="AlphaFoldDB" id="A0A7Y0DTZ8"/>
<protein>
    <submittedName>
        <fullName evidence="2">Porin</fullName>
    </submittedName>
</protein>
<dbReference type="EMBL" id="JABBMT010000019">
    <property type="protein sequence ID" value="NMM41592.1"/>
    <property type="molecule type" value="Genomic_DNA"/>
</dbReference>
<gene>
    <name evidence="2" type="ORF">HHO47_12385</name>
</gene>
<comment type="caution">
    <text evidence="2">The sequence shown here is derived from an EMBL/GenBank/DDBJ whole genome shotgun (WGS) entry which is preliminary data.</text>
</comment>
<evidence type="ECO:0000313" key="3">
    <source>
        <dbReference type="Proteomes" id="UP000570493"/>
    </source>
</evidence>
<keyword evidence="3" id="KW-1185">Reference proteome</keyword>
<dbReference type="Pfam" id="PF16956">
    <property type="entry name" value="Porin_7"/>
    <property type="match status" value="1"/>
</dbReference>
<feature type="signal peptide" evidence="1">
    <location>
        <begin position="1"/>
        <end position="20"/>
    </location>
</feature>
<reference evidence="2" key="1">
    <citation type="submission" date="2020-04" db="EMBL/GenBank/DDBJ databases">
        <title>Genome Sequencing for Pseudoaltermonas arctica.</title>
        <authorList>
            <person name="Elkins N.S."/>
        </authorList>
    </citation>
    <scope>NUCLEOTIDE SEQUENCE [LARGE SCALE GENOMIC DNA]</scope>
    <source>
        <strain evidence="2">NEC-BIFX-2020_0012</strain>
    </source>
</reference>
<evidence type="ECO:0000313" key="2">
    <source>
        <dbReference type="EMBL" id="NMM41592.1"/>
    </source>
</evidence>
<organism evidence="2 3">
    <name type="scientific">Pseudoalteromonas arctica</name>
    <dbReference type="NCBI Taxonomy" id="394751"/>
    <lineage>
        <taxon>Bacteria</taxon>
        <taxon>Pseudomonadati</taxon>
        <taxon>Pseudomonadota</taxon>
        <taxon>Gammaproteobacteria</taxon>
        <taxon>Alteromonadales</taxon>
        <taxon>Pseudoalteromonadaceae</taxon>
        <taxon>Pseudoalteromonas</taxon>
    </lineage>
</organism>
<sequence length="259" mass="29914">MRYLLPISLLVLSCSATVNAQQSETRQWFNSIEYNTLENTDLDYDSTQLSSHYYFAPQQNTGVWDDYGYLDTDSNIALHYYESNGHDNFSFNGEAFYGNWFVSAELSDLSNLDNYSVGAGYLFNDSLKASVRIQELEYTDEIFWFKAQYNHQLNDTDYIGFTIEADDDLDNWNASSRYFSHLGDDRYFSLDVDYQDPTNAVSAMANYYFNRNVAIGAGATDSDLQLEAKYFINSQYYFTANFTDYDSGDLYTVKFVAQF</sequence>
<dbReference type="RefSeq" id="WP_169020569.1">
    <property type="nucleotide sequence ID" value="NZ_JABBMT010000019.1"/>
</dbReference>
<accession>A0A7Y0DTZ8</accession>
<name>A0A7Y0DTZ8_9GAMM</name>
<keyword evidence="1" id="KW-0732">Signal</keyword>
<feature type="chain" id="PRO_5030535847" evidence="1">
    <location>
        <begin position="21"/>
        <end position="259"/>
    </location>
</feature>
<evidence type="ECO:0000256" key="1">
    <source>
        <dbReference type="SAM" id="SignalP"/>
    </source>
</evidence>